<name>A0ABX3KS58_SALCS</name>
<dbReference type="Pfam" id="PF03372">
    <property type="entry name" value="Exo_endo_phos"/>
    <property type="match status" value="1"/>
</dbReference>
<evidence type="ECO:0000259" key="1">
    <source>
        <dbReference type="Pfam" id="PF03372"/>
    </source>
</evidence>
<comment type="caution">
    <text evidence="2">The sequence shown here is derived from an EMBL/GenBank/DDBJ whole genome shotgun (WGS) entry which is preliminary data.</text>
</comment>
<sequence>MMTAPSTLRFAQFNLSLAGRKAGDIKSQMQAPTPSRQIKNLAATLQRVRPDVVVLCEFDHPGDGGDDGALAAFCERHLAKSQDGDPPIDYPYRYLPATNTGLKLTVPVSAHPRLTDAQQCHGFGDYHGQFGFVIISRYPIEDTAICTWQHFAWHQLPHHQIPSDYYTEAAKKKLRLASKNLVSVPISIGDQQIRLVACHPTPPVFDGPEKRNWRRNSDEIHQLIGLLDNADWLVDDKGVHGGLSSEIPFVVIGDLNADPSYGDGDKQAIGALLNHPRVHPDVATGAQVPKSEAAQSHAFRFIDGKGRSIATHNGGLRLDYVLPSRELAVLVSGVFWPAPDDADYPLICDKNGQEHARAHSDHRLVWVDVALN</sequence>
<dbReference type="EMBL" id="MUFR01000013">
    <property type="protein sequence ID" value="OOF34353.1"/>
    <property type="molecule type" value="Genomic_DNA"/>
</dbReference>
<gene>
    <name evidence="2" type="ORF">BZJ21_06265</name>
</gene>
<evidence type="ECO:0000313" key="2">
    <source>
        <dbReference type="EMBL" id="OOF34353.1"/>
    </source>
</evidence>
<protein>
    <recommendedName>
        <fullName evidence="1">Endonuclease/exonuclease/phosphatase domain-containing protein</fullName>
    </recommendedName>
</protein>
<dbReference type="InterPro" id="IPR005135">
    <property type="entry name" value="Endo/exonuclease/phosphatase"/>
</dbReference>
<reference evidence="3" key="1">
    <citation type="submission" date="2017-01" db="EMBL/GenBank/DDBJ databases">
        <title>Draft genome of the species Salinivibrio costicola subsp. alcaliphilus.</title>
        <authorList>
            <person name="Lopez-Hermoso C."/>
            <person name="De La Haba R."/>
            <person name="Sanchez-Porro C."/>
            <person name="Ventosa A."/>
        </authorList>
    </citation>
    <scope>NUCLEOTIDE SEQUENCE [LARGE SCALE GENOMIC DNA]</scope>
    <source>
        <strain evidence="3">CBH448</strain>
    </source>
</reference>
<organism evidence="2 3">
    <name type="scientific">Salinivibrio costicola subsp. alcaliphilus</name>
    <dbReference type="NCBI Taxonomy" id="272773"/>
    <lineage>
        <taxon>Bacteria</taxon>
        <taxon>Pseudomonadati</taxon>
        <taxon>Pseudomonadota</taxon>
        <taxon>Gammaproteobacteria</taxon>
        <taxon>Vibrionales</taxon>
        <taxon>Vibrionaceae</taxon>
        <taxon>Salinivibrio</taxon>
    </lineage>
</organism>
<keyword evidence="3" id="KW-1185">Reference proteome</keyword>
<dbReference type="Gene3D" id="3.60.10.10">
    <property type="entry name" value="Endonuclease/exonuclease/phosphatase"/>
    <property type="match status" value="1"/>
</dbReference>
<dbReference type="SUPFAM" id="SSF56219">
    <property type="entry name" value="DNase I-like"/>
    <property type="match status" value="1"/>
</dbReference>
<proteinExistence type="predicted"/>
<dbReference type="Proteomes" id="UP000189431">
    <property type="component" value="Unassembled WGS sequence"/>
</dbReference>
<dbReference type="InterPro" id="IPR036691">
    <property type="entry name" value="Endo/exonu/phosph_ase_sf"/>
</dbReference>
<feature type="domain" description="Endonuclease/exonuclease/phosphatase" evidence="1">
    <location>
        <begin position="32"/>
        <end position="341"/>
    </location>
</feature>
<evidence type="ECO:0000313" key="3">
    <source>
        <dbReference type="Proteomes" id="UP000189431"/>
    </source>
</evidence>
<accession>A0ABX3KS58</accession>